<evidence type="ECO:0000313" key="5">
    <source>
        <dbReference type="Proteomes" id="UP000484076"/>
    </source>
</evidence>
<dbReference type="GO" id="GO:0046872">
    <property type="term" value="F:metal ion binding"/>
    <property type="evidence" value="ECO:0007669"/>
    <property type="project" value="UniProtKB-KW"/>
</dbReference>
<feature type="domain" description="Calcineurin-like phosphoesterase" evidence="3">
    <location>
        <begin position="52"/>
        <end position="235"/>
    </location>
</feature>
<dbReference type="CDD" id="cd07385">
    <property type="entry name" value="MPP_YkuE_C"/>
    <property type="match status" value="1"/>
</dbReference>
<evidence type="ECO:0000313" key="4">
    <source>
        <dbReference type="EMBL" id="NUB43400.1"/>
    </source>
</evidence>
<comment type="caution">
    <text evidence="4">The sequence shown here is derived from an EMBL/GenBank/DDBJ whole genome shotgun (WGS) entry which is preliminary data.</text>
</comment>
<dbReference type="GO" id="GO:0016020">
    <property type="term" value="C:membrane"/>
    <property type="evidence" value="ECO:0007669"/>
    <property type="project" value="GOC"/>
</dbReference>
<gene>
    <name evidence="4" type="ORF">GEU84_003300</name>
</gene>
<dbReference type="AlphaFoldDB" id="A0A8X8KM03"/>
<dbReference type="GO" id="GO:0009245">
    <property type="term" value="P:lipid A biosynthetic process"/>
    <property type="evidence" value="ECO:0007669"/>
    <property type="project" value="TreeGrafter"/>
</dbReference>
<dbReference type="InterPro" id="IPR004843">
    <property type="entry name" value="Calcineurin-like_PHP"/>
</dbReference>
<dbReference type="PANTHER" id="PTHR31302:SF31">
    <property type="entry name" value="PHOSPHODIESTERASE YAEI"/>
    <property type="match status" value="1"/>
</dbReference>
<protein>
    <submittedName>
        <fullName evidence="4">Metallophosphoesterase</fullName>
    </submittedName>
</protein>
<dbReference type="Gene3D" id="3.60.21.10">
    <property type="match status" value="1"/>
</dbReference>
<sequence length="294" mass="31089">MIPRRKVLQGLLGISLAGLLAAVWGLWAEPVWRLRVKTWRLQPAGWPRGQKLRIVMLADLHAAFPQMGLARVADIVSRANALQGDIIVLMGDYRASHRFQSGVVPIETVAPLLAGLVAPLGVWAVQGNHDWWDDRAAQSRRAGPTLTEAAMQAAGLPVLENRAVRIAAGAGAFWLAGLGSQMAFLRGYGGGGVDDLPATLAQVTDDAPVILLAHEPDIFAAAPPVALQLSGHTHGGQIRLFGWAPVVPSAYGNRFAYGHVAEGGRDLVVSGGLGCSVLPVRFGSPPEITVVELS</sequence>
<dbReference type="PANTHER" id="PTHR31302">
    <property type="entry name" value="TRANSMEMBRANE PROTEIN WITH METALLOPHOSPHOESTERASE DOMAIN-RELATED"/>
    <property type="match status" value="1"/>
</dbReference>
<reference evidence="4" key="1">
    <citation type="submission" date="2020-05" db="EMBL/GenBank/DDBJ databases">
        <title>Fertoebacter nigrum gen. nov., sp. nov., a new member of the family Rhodobacteraceae.</title>
        <authorList>
            <person name="Szuroczki S."/>
            <person name="Abbaszade G."/>
            <person name="Buni D."/>
            <person name="Schumann P."/>
            <person name="Toth E."/>
        </authorList>
    </citation>
    <scope>NUCLEOTIDE SEQUENCE</scope>
    <source>
        <strain evidence="4">RG-N-1a</strain>
    </source>
</reference>
<dbReference type="RefSeq" id="WP_152824042.1">
    <property type="nucleotide sequence ID" value="NZ_WHUT02000001.1"/>
</dbReference>
<accession>A0A8X8KM03</accession>
<evidence type="ECO:0000259" key="3">
    <source>
        <dbReference type="Pfam" id="PF00149"/>
    </source>
</evidence>
<dbReference type="Pfam" id="PF00149">
    <property type="entry name" value="Metallophos"/>
    <property type="match status" value="1"/>
</dbReference>
<organism evidence="4 5">
    <name type="scientific">Fertoeibacter niger</name>
    <dbReference type="NCBI Taxonomy" id="2656921"/>
    <lineage>
        <taxon>Bacteria</taxon>
        <taxon>Pseudomonadati</taxon>
        <taxon>Pseudomonadota</taxon>
        <taxon>Alphaproteobacteria</taxon>
        <taxon>Rhodobacterales</taxon>
        <taxon>Paracoccaceae</taxon>
        <taxon>Fertoeibacter</taxon>
    </lineage>
</organism>
<dbReference type="SUPFAM" id="SSF56300">
    <property type="entry name" value="Metallo-dependent phosphatases"/>
    <property type="match status" value="1"/>
</dbReference>
<dbReference type="GO" id="GO:0008758">
    <property type="term" value="F:UDP-2,3-diacylglucosamine hydrolase activity"/>
    <property type="evidence" value="ECO:0007669"/>
    <property type="project" value="TreeGrafter"/>
</dbReference>
<evidence type="ECO:0000256" key="1">
    <source>
        <dbReference type="ARBA" id="ARBA00022723"/>
    </source>
</evidence>
<dbReference type="EMBL" id="WHUT02000001">
    <property type="protein sequence ID" value="NUB43400.1"/>
    <property type="molecule type" value="Genomic_DNA"/>
</dbReference>
<name>A0A8X8KM03_9RHOB</name>
<keyword evidence="2" id="KW-0378">Hydrolase</keyword>
<dbReference type="Proteomes" id="UP000484076">
    <property type="component" value="Unassembled WGS sequence"/>
</dbReference>
<proteinExistence type="predicted"/>
<evidence type="ECO:0000256" key="2">
    <source>
        <dbReference type="ARBA" id="ARBA00022801"/>
    </source>
</evidence>
<keyword evidence="5" id="KW-1185">Reference proteome</keyword>
<dbReference type="InterPro" id="IPR029052">
    <property type="entry name" value="Metallo-depent_PP-like"/>
</dbReference>
<dbReference type="InterPro" id="IPR051158">
    <property type="entry name" value="Metallophosphoesterase_sf"/>
</dbReference>
<keyword evidence="1" id="KW-0479">Metal-binding</keyword>